<organism evidence="2 3">
    <name type="scientific">candidate division TA06 bacterium</name>
    <dbReference type="NCBI Taxonomy" id="2250710"/>
    <lineage>
        <taxon>Bacteria</taxon>
        <taxon>Bacteria division TA06</taxon>
    </lineage>
</organism>
<comment type="caution">
    <text evidence="2">The sequence shown here is derived from an EMBL/GenBank/DDBJ whole genome shotgun (WGS) entry which is preliminary data.</text>
</comment>
<gene>
    <name evidence="2" type="ORF">HY768_04360</name>
</gene>
<dbReference type="EMBL" id="JACQXR010000053">
    <property type="protein sequence ID" value="MBI4726450.1"/>
    <property type="molecule type" value="Genomic_DNA"/>
</dbReference>
<accession>A0A933I9P7</accession>
<dbReference type="Proteomes" id="UP000736328">
    <property type="component" value="Unassembled WGS sequence"/>
</dbReference>
<dbReference type="InterPro" id="IPR027381">
    <property type="entry name" value="LytR/CpsA/Psr_C"/>
</dbReference>
<evidence type="ECO:0000259" key="1">
    <source>
        <dbReference type="Pfam" id="PF13399"/>
    </source>
</evidence>
<protein>
    <submittedName>
        <fullName evidence="2">LytR C-terminal domain-containing protein</fullName>
    </submittedName>
</protein>
<evidence type="ECO:0000313" key="2">
    <source>
        <dbReference type="EMBL" id="MBI4726450.1"/>
    </source>
</evidence>
<feature type="domain" description="LytR/CpsA/Psr regulator C-terminal" evidence="1">
    <location>
        <begin position="55"/>
        <end position="143"/>
    </location>
</feature>
<proteinExistence type="predicted"/>
<dbReference type="AlphaFoldDB" id="A0A933I9P7"/>
<dbReference type="PANTHER" id="PTHR33392:SF6">
    <property type="entry name" value="POLYISOPRENYL-TEICHOIC ACID--PEPTIDOGLYCAN TEICHOIC ACID TRANSFERASE TAGU"/>
    <property type="match status" value="1"/>
</dbReference>
<reference evidence="2" key="1">
    <citation type="submission" date="2020-07" db="EMBL/GenBank/DDBJ databases">
        <title>Huge and variable diversity of episymbiotic CPR bacteria and DPANN archaea in groundwater ecosystems.</title>
        <authorList>
            <person name="He C.Y."/>
            <person name="Keren R."/>
            <person name="Whittaker M."/>
            <person name="Farag I.F."/>
            <person name="Doudna J."/>
            <person name="Cate J.H.D."/>
            <person name="Banfield J.F."/>
        </authorList>
    </citation>
    <scope>NUCLEOTIDE SEQUENCE</scope>
    <source>
        <strain evidence="2">NC_groundwater_1520_Pr4_B-0.1um_53_5</strain>
    </source>
</reference>
<dbReference type="InterPro" id="IPR050922">
    <property type="entry name" value="LytR/CpsA/Psr_CW_biosynth"/>
</dbReference>
<dbReference type="Pfam" id="PF13399">
    <property type="entry name" value="LytR_C"/>
    <property type="match status" value="1"/>
</dbReference>
<sequence length="155" mass="17328">MSLVDLKKRPAGKGRKRLVFAAVLLLVIVCGAVGFSVCLRWKENSRIEKKRRIAQIRVQVLNGTKESGLAQKMADDLRRYGFDVVDIANAENDSFPETVVVDRADNSTGNAVYVAEALKCINIIPQLESRSYLEVTVIIGKDYNRPQKKGFLGRF</sequence>
<dbReference type="PANTHER" id="PTHR33392">
    <property type="entry name" value="POLYISOPRENYL-TEICHOIC ACID--PEPTIDOGLYCAN TEICHOIC ACID TRANSFERASE TAGU"/>
    <property type="match status" value="1"/>
</dbReference>
<evidence type="ECO:0000313" key="3">
    <source>
        <dbReference type="Proteomes" id="UP000736328"/>
    </source>
</evidence>
<dbReference type="Gene3D" id="3.30.70.2390">
    <property type="match status" value="1"/>
</dbReference>
<name>A0A933I9P7_UNCT6</name>